<evidence type="ECO:0000259" key="4">
    <source>
        <dbReference type="Pfam" id="PF00144"/>
    </source>
</evidence>
<keyword evidence="6" id="KW-1185">Reference proteome</keyword>
<feature type="domain" description="Beta-lactamase-related" evidence="4">
    <location>
        <begin position="52"/>
        <end position="368"/>
    </location>
</feature>
<sequence>MRIQHTLSAVLAGLLLAAALSAPALAAEDARIRTREEAARHAVRLAAEYGGADSIRYALWEGGEITLQGGWGVYSRSENRALTEDILYGVGSVSKTYTAAAVLKLCEGGALTLETPVAEILPEFCMADERYQSITVRMLLDHSSGLMGDSTRNAFLFDDTDPQAADALLRRLATQRLKAEPGAYCVYSNDGYTLAELVVEAASGMEYMDYVRAALLAPGELADTFAPGGDFDPDRLARTYASPQDPRALPQDTLGIVGTGGIYATAADLASFGGLLCGTELLSRASLDAMTADWAARGLWPEDSADDQLGYGLGWDNVHMFPFGQNGIQALVKGGDTLRYHAGLIVLPEHDMAVAVLSSGGVSTYNQLAGARILVDALAQRGITVDESWSLPEAEPARLPQAVLSYAGTYAGLTGMLTASFDEAGALTLAAPAALGGAPMTLTYYDDGSFRGEEETLLVKFIPEENGRVYLYEKAYSDIPGLVPLGAASYAMERLEPNGEASEEALAAWEARGEKLYLIANEKYTSQVYLSGPFTAVSTLAEAPGYAALDWIEDADTARQYLQLPGTGSRNGADYTVQVEDGTEYLTVGDYLCMDSAAARPLWGGEGAYTTIQSDGRARWYQVGALAGGTLNVTLPEAGTFYVYDQLGQVVAGSWAFGDTHALLPEGGWIVFAGEPGTRFPLSVTEEAQ</sequence>
<dbReference type="Pfam" id="PF00144">
    <property type="entry name" value="Beta-lactamase"/>
    <property type="match status" value="1"/>
</dbReference>
<dbReference type="eggNOG" id="COG1680">
    <property type="taxonomic scope" value="Bacteria"/>
</dbReference>
<dbReference type="PANTHER" id="PTHR46825">
    <property type="entry name" value="D-ALANYL-D-ALANINE-CARBOXYPEPTIDASE/ENDOPEPTIDASE AMPH"/>
    <property type="match status" value="1"/>
</dbReference>
<evidence type="ECO:0000313" key="5">
    <source>
        <dbReference type="EMBL" id="ALP93239.1"/>
    </source>
</evidence>
<dbReference type="PATRIC" id="fig|1297617.4.peg.858"/>
<reference evidence="5 6" key="1">
    <citation type="journal article" date="2015" name="Nat. Commun.">
        <title>Production of butyrate from lysine and the Amadori product fructoselysine by a human gut commensal.</title>
        <authorList>
            <person name="Bui T.P."/>
            <person name="Ritari J."/>
            <person name="Boeren S."/>
            <person name="de Waard P."/>
            <person name="Plugge C.M."/>
            <person name="de Vos W.M."/>
        </authorList>
    </citation>
    <scope>NUCLEOTIDE SEQUENCE [LARGE SCALE GENOMIC DNA]</scope>
    <source>
        <strain evidence="5 6">AF211</strain>
    </source>
</reference>
<dbReference type="KEGG" id="ibu:IB211_00845"/>
<evidence type="ECO:0000256" key="3">
    <source>
        <dbReference type="SAM" id="SignalP"/>
    </source>
</evidence>
<evidence type="ECO:0000256" key="1">
    <source>
        <dbReference type="ARBA" id="ARBA00004370"/>
    </source>
</evidence>
<dbReference type="EMBL" id="CP011307">
    <property type="protein sequence ID" value="ALP93239.1"/>
    <property type="molecule type" value="Genomic_DNA"/>
</dbReference>
<dbReference type="PANTHER" id="PTHR46825:SF11">
    <property type="entry name" value="PENICILLIN-BINDING PROTEIN 4"/>
    <property type="match status" value="1"/>
</dbReference>
<organism evidence="5 6">
    <name type="scientific">Intestinimonas butyriciproducens</name>
    <dbReference type="NCBI Taxonomy" id="1297617"/>
    <lineage>
        <taxon>Bacteria</taxon>
        <taxon>Bacillati</taxon>
        <taxon>Bacillota</taxon>
        <taxon>Clostridia</taxon>
        <taxon>Eubacteriales</taxon>
        <taxon>Intestinimonas</taxon>
    </lineage>
</organism>
<keyword evidence="3" id="KW-0732">Signal</keyword>
<dbReference type="InterPro" id="IPR012338">
    <property type="entry name" value="Beta-lactam/transpept-like"/>
</dbReference>
<dbReference type="AlphaFoldDB" id="A0A0S2W258"/>
<dbReference type="Proteomes" id="UP000064844">
    <property type="component" value="Chromosome"/>
</dbReference>
<dbReference type="GO" id="GO:0016020">
    <property type="term" value="C:membrane"/>
    <property type="evidence" value="ECO:0007669"/>
    <property type="project" value="UniProtKB-SubCell"/>
</dbReference>
<accession>A0A0S2W258</accession>
<dbReference type="Gene3D" id="3.40.710.10">
    <property type="entry name" value="DD-peptidase/beta-lactamase superfamily"/>
    <property type="match status" value="1"/>
</dbReference>
<proteinExistence type="predicted"/>
<dbReference type="InterPro" id="IPR001466">
    <property type="entry name" value="Beta-lactam-related"/>
</dbReference>
<feature type="signal peptide" evidence="3">
    <location>
        <begin position="1"/>
        <end position="26"/>
    </location>
</feature>
<dbReference type="RefSeq" id="WP_082636008.1">
    <property type="nucleotide sequence ID" value="NZ_CP011307.1"/>
</dbReference>
<reference evidence="6" key="2">
    <citation type="submission" date="2015-04" db="EMBL/GenBank/DDBJ databases">
        <title>A butyrogenic pathway from the amino acid lysine in a human gut commensal.</title>
        <authorList>
            <person name="de Vos W.M."/>
            <person name="Bui N.T.P."/>
            <person name="Plugge C.M."/>
            <person name="Ritari J."/>
        </authorList>
    </citation>
    <scope>NUCLEOTIDE SEQUENCE [LARGE SCALE GENOMIC DNA]</scope>
    <source>
        <strain evidence="6">AF211</strain>
    </source>
</reference>
<evidence type="ECO:0000256" key="2">
    <source>
        <dbReference type="ARBA" id="ARBA00023136"/>
    </source>
</evidence>
<name>A0A0S2W258_9FIRM</name>
<comment type="subcellular location">
    <subcellularLocation>
        <location evidence="1">Membrane</location>
    </subcellularLocation>
</comment>
<protein>
    <recommendedName>
        <fullName evidence="4">Beta-lactamase-related domain-containing protein</fullName>
    </recommendedName>
</protein>
<dbReference type="InterPro" id="IPR050491">
    <property type="entry name" value="AmpC-like"/>
</dbReference>
<feature type="chain" id="PRO_5006606257" description="Beta-lactamase-related domain-containing protein" evidence="3">
    <location>
        <begin position="27"/>
        <end position="689"/>
    </location>
</feature>
<evidence type="ECO:0000313" key="6">
    <source>
        <dbReference type="Proteomes" id="UP000064844"/>
    </source>
</evidence>
<dbReference type="STRING" id="1297617.IB211_00845"/>
<gene>
    <name evidence="5" type="ORF">IB211_00845</name>
</gene>
<keyword evidence="2" id="KW-0472">Membrane</keyword>
<dbReference type="SUPFAM" id="SSF56601">
    <property type="entry name" value="beta-lactamase/transpeptidase-like"/>
    <property type="match status" value="1"/>
</dbReference>